<keyword evidence="3" id="KW-1185">Reference proteome</keyword>
<dbReference type="Proteomes" id="UP000012040">
    <property type="component" value="Chromosome"/>
</dbReference>
<accession>M4V5G2</accession>
<sequence length="354" mass="36307">MKNPLSKALLCGVLASTFVLLNCQKPPDRGVKAEITPNAKTSGGPAAVVADCSQEALTAISSRGEILTQINVLVEDSKKEGGLDQAQKQQLQNLVTELNTATEAARAAIQTLKVGNESANACSEKDAADPTKEKAKHVIVSMLEQNRRVASVVQGITGQSNVILDAGSTEGGAPQLEMIQNDTALRTNAVVLADGAEMTIAKEDLATVLKDSASKDGESFIVNAALQRTAAQYQAAVADKNITACKATVAAANAAVDTTLKVMNIEDLKQEGERSVLNVNLQVGEEGLATLSCVIADAAKANAAQEVVRTLGDLVEKKEAAATSPEADEAANNTAGGNADAGSAGAGSGEQQGS</sequence>
<dbReference type="KEGG" id="bex:A11Q_203"/>
<evidence type="ECO:0000313" key="2">
    <source>
        <dbReference type="EMBL" id="AGH94423.1"/>
    </source>
</evidence>
<feature type="compositionally biased region" description="Low complexity" evidence="1">
    <location>
        <begin position="321"/>
        <end position="343"/>
    </location>
</feature>
<evidence type="ECO:0000256" key="1">
    <source>
        <dbReference type="SAM" id="MobiDB-lite"/>
    </source>
</evidence>
<dbReference type="RefSeq" id="WP_015468913.1">
    <property type="nucleotide sequence ID" value="NC_020813.1"/>
</dbReference>
<proteinExistence type="predicted"/>
<dbReference type="EMBL" id="CP003537">
    <property type="protein sequence ID" value="AGH94423.1"/>
    <property type="molecule type" value="Genomic_DNA"/>
</dbReference>
<reference evidence="2 3" key="1">
    <citation type="journal article" date="2013" name="ISME J.">
        <title>By their genes ye shall know them: genomic signatures of predatory bacteria.</title>
        <authorList>
            <person name="Pasternak Z."/>
            <person name="Pietrokovski S."/>
            <person name="Rotem O."/>
            <person name="Gophna U."/>
            <person name="Lurie-Weinberger M.N."/>
            <person name="Jurkevitch E."/>
        </authorList>
    </citation>
    <scope>NUCLEOTIDE SEQUENCE [LARGE SCALE GENOMIC DNA]</scope>
    <source>
        <strain evidence="2 3">JSS</strain>
    </source>
</reference>
<name>M4V5G2_9BACT</name>
<dbReference type="PATRIC" id="fig|1184267.3.peg.206"/>
<dbReference type="HOGENOM" id="CLU_782260_0_0_7"/>
<feature type="compositionally biased region" description="Gly residues" evidence="1">
    <location>
        <begin position="344"/>
        <end position="354"/>
    </location>
</feature>
<evidence type="ECO:0000313" key="3">
    <source>
        <dbReference type="Proteomes" id="UP000012040"/>
    </source>
</evidence>
<gene>
    <name evidence="2" type="ORF">A11Q_203</name>
</gene>
<evidence type="ECO:0008006" key="4">
    <source>
        <dbReference type="Google" id="ProtNLM"/>
    </source>
</evidence>
<dbReference type="AlphaFoldDB" id="M4V5G2"/>
<protein>
    <recommendedName>
        <fullName evidence="4">Lipoprotein</fullName>
    </recommendedName>
</protein>
<organism evidence="2 3">
    <name type="scientific">Pseudobdellovibrio exovorus JSS</name>
    <dbReference type="NCBI Taxonomy" id="1184267"/>
    <lineage>
        <taxon>Bacteria</taxon>
        <taxon>Pseudomonadati</taxon>
        <taxon>Bdellovibrionota</taxon>
        <taxon>Bdellovibrionia</taxon>
        <taxon>Bdellovibrionales</taxon>
        <taxon>Pseudobdellovibrionaceae</taxon>
        <taxon>Pseudobdellovibrio</taxon>
    </lineage>
</organism>
<feature type="region of interest" description="Disordered" evidence="1">
    <location>
        <begin position="317"/>
        <end position="354"/>
    </location>
</feature>